<dbReference type="RefSeq" id="WP_103879532.1">
    <property type="nucleotide sequence ID" value="NZ_FNVG01000005.1"/>
</dbReference>
<protein>
    <submittedName>
        <fullName evidence="1">Uncharacterized protein</fullName>
    </submittedName>
</protein>
<dbReference type="EMBL" id="FNVG01000005">
    <property type="protein sequence ID" value="SEF91028.1"/>
    <property type="molecule type" value="Genomic_DNA"/>
</dbReference>
<name>A0A1H5VVL5_9VIBR</name>
<gene>
    <name evidence="1" type="ORF">SAMN04488244_10515</name>
</gene>
<dbReference type="AlphaFoldDB" id="A0A1H5VVL5"/>
<organism evidence="1 2">
    <name type="scientific">Vibrio hangzhouensis</name>
    <dbReference type="NCBI Taxonomy" id="462991"/>
    <lineage>
        <taxon>Bacteria</taxon>
        <taxon>Pseudomonadati</taxon>
        <taxon>Pseudomonadota</taxon>
        <taxon>Gammaproteobacteria</taxon>
        <taxon>Vibrionales</taxon>
        <taxon>Vibrionaceae</taxon>
        <taxon>Vibrio</taxon>
    </lineage>
</organism>
<evidence type="ECO:0000313" key="1">
    <source>
        <dbReference type="EMBL" id="SEF91028.1"/>
    </source>
</evidence>
<reference evidence="2" key="1">
    <citation type="submission" date="2016-10" db="EMBL/GenBank/DDBJ databases">
        <authorList>
            <person name="Varghese N."/>
            <person name="Submissions S."/>
        </authorList>
    </citation>
    <scope>NUCLEOTIDE SEQUENCE [LARGE SCALE GENOMIC DNA]</scope>
    <source>
        <strain evidence="2">CGMCC 1.7062</strain>
    </source>
</reference>
<keyword evidence="2" id="KW-1185">Reference proteome</keyword>
<dbReference type="OrthoDB" id="5879602at2"/>
<dbReference type="Proteomes" id="UP000236721">
    <property type="component" value="Unassembled WGS sequence"/>
</dbReference>
<evidence type="ECO:0000313" key="2">
    <source>
        <dbReference type="Proteomes" id="UP000236721"/>
    </source>
</evidence>
<proteinExistence type="predicted"/>
<sequence>MNKELQQKIEELLALARLQGVSILGLVDSPDSDRCHVFRTLEMNSKQGTRNLDDILMRQTCSGTESDCSQCHVNKPQVSDDGLAQLFSELQLEGQRQDAPKTDVT</sequence>
<accession>A0A1H5VVL5</accession>